<comment type="cofactor">
    <cofactor evidence="6">
        <name>Zn(2+)</name>
        <dbReference type="ChEBI" id="CHEBI:29105"/>
    </cofactor>
    <text evidence="6">Binds 1 zinc ion per subunit.</text>
</comment>
<dbReference type="GO" id="GO:0016020">
    <property type="term" value="C:membrane"/>
    <property type="evidence" value="ECO:0007669"/>
    <property type="project" value="TreeGrafter"/>
</dbReference>
<evidence type="ECO:0000313" key="9">
    <source>
        <dbReference type="EMBL" id="RRJ23925.1"/>
    </source>
</evidence>
<evidence type="ECO:0000256" key="7">
    <source>
        <dbReference type="SAM" id="Phobius"/>
    </source>
</evidence>
<feature type="domain" description="Peptidase M48" evidence="8">
    <location>
        <begin position="157"/>
        <end position="339"/>
    </location>
</feature>
<evidence type="ECO:0000256" key="5">
    <source>
        <dbReference type="ARBA" id="ARBA00023049"/>
    </source>
</evidence>
<keyword evidence="7" id="KW-0472">Membrane</keyword>
<comment type="caution">
    <text evidence="9">The sequence shown here is derived from an EMBL/GenBank/DDBJ whole genome shotgun (WGS) entry which is preliminary data.</text>
</comment>
<dbReference type="InterPro" id="IPR001915">
    <property type="entry name" value="Peptidase_M48"/>
</dbReference>
<dbReference type="Proteomes" id="UP000276260">
    <property type="component" value="Unassembled WGS sequence"/>
</dbReference>
<evidence type="ECO:0000256" key="4">
    <source>
        <dbReference type="ARBA" id="ARBA00022833"/>
    </source>
</evidence>
<dbReference type="OrthoDB" id="9810445at2"/>
<keyword evidence="3 6" id="KW-0378">Hydrolase</keyword>
<keyword evidence="1 6" id="KW-0645">Protease</keyword>
<reference evidence="9 10" key="1">
    <citation type="submission" date="2018-11" db="EMBL/GenBank/DDBJ databases">
        <title>Draft genome analysis of Rheinheimera mesophila isolated from an industrial waste site.</title>
        <authorList>
            <person name="Yu Q."/>
            <person name="Qi Y."/>
            <person name="Zhang H."/>
            <person name="Lu Y."/>
            <person name="Pu J."/>
        </authorList>
    </citation>
    <scope>NUCLEOTIDE SEQUENCE [LARGE SCALE GENOMIC DNA]</scope>
    <source>
        <strain evidence="9 10">IITR13</strain>
    </source>
</reference>
<keyword evidence="2" id="KW-0479">Metal-binding</keyword>
<evidence type="ECO:0000256" key="6">
    <source>
        <dbReference type="RuleBase" id="RU003983"/>
    </source>
</evidence>
<dbReference type="PANTHER" id="PTHR22726:SF1">
    <property type="entry name" value="METALLOENDOPEPTIDASE OMA1, MITOCHONDRIAL"/>
    <property type="match status" value="1"/>
</dbReference>
<name>A0A3P3QSA6_9GAMM</name>
<sequence>MQIVKGTFQYAASTEHCAAQLHLTEQGQVLLYAEHDNTLLLDSSKESYQVAEVLPGLPAELLFDSGAVFSPADPQWRWPKSRRQNLTLQLETSKSLIVLSVIAVPILLWWLTTVGLPKAATALVPWIPLAVEESIGQQSMQMFDRTLLSESELSPQLQQSIRQQWQSALEQLQLSSGYRYQLHFRASKRLGANAFALPGGYLTITDELVKRLETQPDAILAVLLHEVGHVEHRHGMKLAAQATASTIVMSVLFSDLEGVTEAVLGTGTSLVQSAFSRDMERQADYFSTQSLLKLNKSPQAFAEAMQALTKDQPKEELMPWLEYLNSHPNTKERIEKATQQAQP</sequence>
<dbReference type="GO" id="GO:0004222">
    <property type="term" value="F:metalloendopeptidase activity"/>
    <property type="evidence" value="ECO:0007669"/>
    <property type="project" value="InterPro"/>
</dbReference>
<dbReference type="GO" id="GO:0046872">
    <property type="term" value="F:metal ion binding"/>
    <property type="evidence" value="ECO:0007669"/>
    <property type="project" value="UniProtKB-KW"/>
</dbReference>
<keyword evidence="5 6" id="KW-0482">Metalloprotease</keyword>
<gene>
    <name evidence="9" type="ORF">EIK76_07720</name>
</gene>
<dbReference type="RefSeq" id="WP_046519655.1">
    <property type="nucleotide sequence ID" value="NZ_LAVS01000015.1"/>
</dbReference>
<keyword evidence="7" id="KW-0812">Transmembrane</keyword>
<evidence type="ECO:0000256" key="3">
    <source>
        <dbReference type="ARBA" id="ARBA00022801"/>
    </source>
</evidence>
<proteinExistence type="inferred from homology"/>
<dbReference type="Pfam" id="PF01435">
    <property type="entry name" value="Peptidase_M48"/>
    <property type="match status" value="1"/>
</dbReference>
<keyword evidence="10" id="KW-1185">Reference proteome</keyword>
<evidence type="ECO:0000259" key="8">
    <source>
        <dbReference type="Pfam" id="PF01435"/>
    </source>
</evidence>
<dbReference type="PANTHER" id="PTHR22726">
    <property type="entry name" value="METALLOENDOPEPTIDASE OMA1"/>
    <property type="match status" value="1"/>
</dbReference>
<accession>A0A3P3QSA6</accession>
<dbReference type="GO" id="GO:0051603">
    <property type="term" value="P:proteolysis involved in protein catabolic process"/>
    <property type="evidence" value="ECO:0007669"/>
    <property type="project" value="TreeGrafter"/>
</dbReference>
<dbReference type="EMBL" id="RRCF01000001">
    <property type="protein sequence ID" value="RRJ23925.1"/>
    <property type="molecule type" value="Genomic_DNA"/>
</dbReference>
<keyword evidence="7" id="KW-1133">Transmembrane helix</keyword>
<evidence type="ECO:0000256" key="2">
    <source>
        <dbReference type="ARBA" id="ARBA00022723"/>
    </source>
</evidence>
<dbReference type="AlphaFoldDB" id="A0A3P3QSA6"/>
<organism evidence="9 10">
    <name type="scientific">Rheinheimera mesophila</name>
    <dbReference type="NCBI Taxonomy" id="1547515"/>
    <lineage>
        <taxon>Bacteria</taxon>
        <taxon>Pseudomonadati</taxon>
        <taxon>Pseudomonadota</taxon>
        <taxon>Gammaproteobacteria</taxon>
        <taxon>Chromatiales</taxon>
        <taxon>Chromatiaceae</taxon>
        <taxon>Rheinheimera</taxon>
    </lineage>
</organism>
<evidence type="ECO:0000256" key="1">
    <source>
        <dbReference type="ARBA" id="ARBA00022670"/>
    </source>
</evidence>
<feature type="transmembrane region" description="Helical" evidence="7">
    <location>
        <begin position="92"/>
        <end position="111"/>
    </location>
</feature>
<dbReference type="Gene3D" id="3.30.2010.10">
    <property type="entry name" value="Metalloproteases ('zincins'), catalytic domain"/>
    <property type="match status" value="1"/>
</dbReference>
<dbReference type="InterPro" id="IPR051156">
    <property type="entry name" value="Mito/Outer_Membr_Metalloprot"/>
</dbReference>
<evidence type="ECO:0000313" key="10">
    <source>
        <dbReference type="Proteomes" id="UP000276260"/>
    </source>
</evidence>
<comment type="similarity">
    <text evidence="6">Belongs to the peptidase M48 family.</text>
</comment>
<protein>
    <submittedName>
        <fullName evidence="9">M48 family metallopeptidase</fullName>
    </submittedName>
</protein>
<dbReference type="CDD" id="cd07332">
    <property type="entry name" value="M48C_Oma1_like"/>
    <property type="match status" value="1"/>
</dbReference>
<keyword evidence="4 6" id="KW-0862">Zinc</keyword>